<feature type="non-terminal residue" evidence="1">
    <location>
        <position position="871"/>
    </location>
</feature>
<name>A0ACB8X8Y3_9TELE</name>
<accession>A0ACB8X8Y3</accession>
<comment type="caution">
    <text evidence="1">The sequence shown here is derived from an EMBL/GenBank/DDBJ whole genome shotgun (WGS) entry which is preliminary data.</text>
</comment>
<dbReference type="EMBL" id="CM041532">
    <property type="protein sequence ID" value="KAI3375997.1"/>
    <property type="molecule type" value="Genomic_DNA"/>
</dbReference>
<evidence type="ECO:0000313" key="2">
    <source>
        <dbReference type="Proteomes" id="UP000831701"/>
    </source>
</evidence>
<organism evidence="1 2">
    <name type="scientific">Scortum barcoo</name>
    <name type="common">barcoo grunter</name>
    <dbReference type="NCBI Taxonomy" id="214431"/>
    <lineage>
        <taxon>Eukaryota</taxon>
        <taxon>Metazoa</taxon>
        <taxon>Chordata</taxon>
        <taxon>Craniata</taxon>
        <taxon>Vertebrata</taxon>
        <taxon>Euteleostomi</taxon>
        <taxon>Actinopterygii</taxon>
        <taxon>Neopterygii</taxon>
        <taxon>Teleostei</taxon>
        <taxon>Neoteleostei</taxon>
        <taxon>Acanthomorphata</taxon>
        <taxon>Eupercaria</taxon>
        <taxon>Centrarchiformes</taxon>
        <taxon>Terapontoidei</taxon>
        <taxon>Terapontidae</taxon>
        <taxon>Scortum</taxon>
    </lineage>
</organism>
<evidence type="ECO:0000313" key="1">
    <source>
        <dbReference type="EMBL" id="KAI3375997.1"/>
    </source>
</evidence>
<reference evidence="1" key="1">
    <citation type="submission" date="2022-04" db="EMBL/GenBank/DDBJ databases">
        <title>Jade perch genome.</title>
        <authorList>
            <person name="Chao B."/>
        </authorList>
    </citation>
    <scope>NUCLEOTIDE SEQUENCE</scope>
    <source>
        <strain evidence="1">CB-2022</strain>
    </source>
</reference>
<protein>
    <submittedName>
        <fullName evidence="1">Uncharacterized protein</fullName>
    </submittedName>
</protein>
<dbReference type="Proteomes" id="UP000831701">
    <property type="component" value="Chromosome 2"/>
</dbReference>
<sequence length="871" mass="99665">MMTSLKTWYLLFLAALLLLPIVPTVAEVVKVVSDCDQFLLDETPPQVPCILEGGNILNQNRYKPICQTFENVRKFVTLYDIKNRIPVFSAYKYRGDSGEKRPKNTWKIEPQLENEDDKNMMIGEKYKNYINQAGNADYHLNRRFDRGHLIPSSYMFTKKESTFALTNVVPQAKTFNQGSWNRMETCIKCVMNNYCFNNNGVIEGFVVTGAQPSTNNTLKNRINIPSILWSAFCCYSYKMEMWIASAHWSDNVPDGSETKYLQAKTLAELHQELKIVVFTGKQCPRNETVTELYSKNKNLVIKNVDFHCKQNNAEHRTIEITTKYLIVRRGQPFLLTLEMMKPFQDCDLLSLTVETGSAPSEVLGTRCEFGNPSPMYSSNVKAIWKYSIDRRANLQRGIVTLSVTPPANAPVGKYLLSASTLRGKTPLGTLVVLFNPWCPDDWVYLPDERERQEYVMNEDGLIYRGTSIYIQPMDWVFGQFEEDMVDICLMLLDVNPRHLRDPAGDVSARCNPIYVGRVVSAMINCNDDRGVLMGRWHDDYNDGVRPTSWTGSISILRRWYQQNCQPVKYGQCWVFAGVMCTVMRFLGIPCRVVTNFKSAHDTNNNLTIEEYYDEHGLQTKESTESIWNFHVWVEGWMKRPDLNKGTSYDGWQVLDATPQEKSEGQYNFVLINALCLSQMNNCRPDYTVLQTGCSAVVQLPVSAILQGEVNLKYDVPFVFSEVNADVVQWMVSANGVKRKMHSDTMTVGQNISTKAVGNNMRNDITNTYKYREDVILPIEIPFLSYSKFMVGCDSMKVSVMAFDKQQQDEIYHTEIDIALEDPPISIKVLSEARLYHSMTIEVKFTNPLNETLRYCSLNITGCGLFKSDYIV</sequence>
<keyword evidence="2" id="KW-1185">Reference proteome</keyword>
<gene>
    <name evidence="1" type="ORF">L3Q82_016526</name>
</gene>
<proteinExistence type="predicted"/>